<reference evidence="1" key="1">
    <citation type="submission" date="2021-03" db="EMBL/GenBank/DDBJ databases">
        <title>Actinotalea soli sp. nov., isolated from soil.</title>
        <authorList>
            <person name="Ping W."/>
            <person name="Zhang J."/>
        </authorList>
    </citation>
    <scope>NUCLEOTIDE SEQUENCE</scope>
    <source>
        <strain evidence="1">BY-33</strain>
    </source>
</reference>
<dbReference type="Proteomes" id="UP000664209">
    <property type="component" value="Unassembled WGS sequence"/>
</dbReference>
<dbReference type="EMBL" id="JAGEMK010000009">
    <property type="protein sequence ID" value="MBO1753005.1"/>
    <property type="molecule type" value="Genomic_DNA"/>
</dbReference>
<gene>
    <name evidence="1" type="ORF">J4G33_14425</name>
</gene>
<dbReference type="RefSeq" id="WP_208056689.1">
    <property type="nucleotide sequence ID" value="NZ_JAGEMK010000009.1"/>
</dbReference>
<name>A0A939LU21_9CELL</name>
<keyword evidence="2" id="KW-1185">Reference proteome</keyword>
<dbReference type="AlphaFoldDB" id="A0A939LU21"/>
<sequence>MKVAVRYGDARVDPEGHVTGHDAGATLVRRLLRVFPDALLIGPGPRTCDGFDMIPLEFVDTEDTVVITMDVLDSLAVWQTLHAGGREPRIMNFVWWNTSQCTHLVERAALGLSCALFPTFANSARTATEIREIVEQWTIPPLAGKAEIAWVNLGIRLEHVQPRSEPAVPVVLYPAIYVSERKQPRLFLDVVERVARRTPLRVEARLHESHLISEEAMRLSRHDWSWVGPLTASREDYWHALARTTAFLATATEESYGLEYVEAMVAGAIGIFPDAAWARAILPTAYPFLYRTAKEAEDMLVRAVTETRACRDELDRCAHGSFDGWLRERHDDDTFENAVVDRVTAWFGPVTVSDEVRAAARR</sequence>
<evidence type="ECO:0000313" key="1">
    <source>
        <dbReference type="EMBL" id="MBO1753005.1"/>
    </source>
</evidence>
<dbReference type="SUPFAM" id="SSF53756">
    <property type="entry name" value="UDP-Glycosyltransferase/glycogen phosphorylase"/>
    <property type="match status" value="1"/>
</dbReference>
<dbReference type="Gene3D" id="3.40.50.2000">
    <property type="entry name" value="Glycogen Phosphorylase B"/>
    <property type="match status" value="1"/>
</dbReference>
<proteinExistence type="predicted"/>
<accession>A0A939LU21</accession>
<evidence type="ECO:0000313" key="2">
    <source>
        <dbReference type="Proteomes" id="UP000664209"/>
    </source>
</evidence>
<comment type="caution">
    <text evidence="1">The sequence shown here is derived from an EMBL/GenBank/DDBJ whole genome shotgun (WGS) entry which is preliminary data.</text>
</comment>
<organism evidence="1 2">
    <name type="scientific">Actinotalea soli</name>
    <dbReference type="NCBI Taxonomy" id="2819234"/>
    <lineage>
        <taxon>Bacteria</taxon>
        <taxon>Bacillati</taxon>
        <taxon>Actinomycetota</taxon>
        <taxon>Actinomycetes</taxon>
        <taxon>Micrococcales</taxon>
        <taxon>Cellulomonadaceae</taxon>
        <taxon>Actinotalea</taxon>
    </lineage>
</organism>
<protein>
    <submittedName>
        <fullName evidence="1">Glycosyltransferase family 1 protein</fullName>
    </submittedName>
</protein>